<feature type="coiled-coil region" evidence="9">
    <location>
        <begin position="154"/>
        <end position="195"/>
    </location>
</feature>
<evidence type="ECO:0000313" key="14">
    <source>
        <dbReference type="Proteomes" id="UP000094296"/>
    </source>
</evidence>
<evidence type="ECO:0000256" key="6">
    <source>
        <dbReference type="ARBA" id="ARBA00022777"/>
    </source>
</evidence>
<keyword evidence="3" id="KW-0597">Phosphoprotein</keyword>
<keyword evidence="10" id="KW-0472">Membrane</keyword>
<evidence type="ECO:0000313" key="13">
    <source>
        <dbReference type="EMBL" id="OEF97063.1"/>
    </source>
</evidence>
<keyword evidence="6" id="KW-0418">Kinase</keyword>
<keyword evidence="5" id="KW-0547">Nucleotide-binding</keyword>
<feature type="transmembrane region" description="Helical" evidence="10">
    <location>
        <begin position="101"/>
        <end position="119"/>
    </location>
</feature>
<evidence type="ECO:0000256" key="2">
    <source>
        <dbReference type="ARBA" id="ARBA00012438"/>
    </source>
</evidence>
<dbReference type="EMBL" id="MIJE01000022">
    <property type="protein sequence ID" value="OEF97063.1"/>
    <property type="molecule type" value="Genomic_DNA"/>
</dbReference>
<dbReference type="RefSeq" id="WP_069643109.1">
    <property type="nucleotide sequence ID" value="NZ_MIJE01000022.1"/>
</dbReference>
<evidence type="ECO:0000256" key="8">
    <source>
        <dbReference type="ARBA" id="ARBA00023012"/>
    </source>
</evidence>
<dbReference type="GO" id="GO:0016020">
    <property type="term" value="C:membrane"/>
    <property type="evidence" value="ECO:0007669"/>
    <property type="project" value="InterPro"/>
</dbReference>
<evidence type="ECO:0000256" key="7">
    <source>
        <dbReference type="ARBA" id="ARBA00022840"/>
    </source>
</evidence>
<dbReference type="STRING" id="766136.BHF68_05540"/>
<dbReference type="Pfam" id="PF07730">
    <property type="entry name" value="HisKA_3"/>
    <property type="match status" value="1"/>
</dbReference>
<dbReference type="CDD" id="cd16917">
    <property type="entry name" value="HATPase_UhpB-NarQ-NarX-like"/>
    <property type="match status" value="1"/>
</dbReference>
<dbReference type="Proteomes" id="UP000094296">
    <property type="component" value="Unassembled WGS sequence"/>
</dbReference>
<dbReference type="AlphaFoldDB" id="A0A1E5G2D4"/>
<keyword evidence="8" id="KW-0902">Two-component regulatory system</keyword>
<reference evidence="13 14" key="1">
    <citation type="submission" date="2016-09" db="EMBL/GenBank/DDBJ databases">
        <title>Draft genome sequence for the type strain of Desulfuribacillus alkaliarsenatis AHT28, an obligately anaerobic, sulfidogenic bacterium isolated from Russian soda lake sediments.</title>
        <authorList>
            <person name="Abin C.A."/>
            <person name="Hollibaugh J.T."/>
        </authorList>
    </citation>
    <scope>NUCLEOTIDE SEQUENCE [LARGE SCALE GENOMIC DNA]</scope>
    <source>
        <strain evidence="13 14">AHT28</strain>
    </source>
</reference>
<dbReference type="InterPro" id="IPR003594">
    <property type="entry name" value="HATPase_dom"/>
</dbReference>
<keyword evidence="14" id="KW-1185">Reference proteome</keyword>
<dbReference type="GO" id="GO:0046983">
    <property type="term" value="F:protein dimerization activity"/>
    <property type="evidence" value="ECO:0007669"/>
    <property type="project" value="InterPro"/>
</dbReference>
<dbReference type="SUPFAM" id="SSF55874">
    <property type="entry name" value="ATPase domain of HSP90 chaperone/DNA topoisomerase II/histidine kinase"/>
    <property type="match status" value="1"/>
</dbReference>
<feature type="transmembrane region" description="Helical" evidence="10">
    <location>
        <begin position="35"/>
        <end position="54"/>
    </location>
</feature>
<dbReference type="InterPro" id="IPR011712">
    <property type="entry name" value="Sig_transdc_His_kin_sub3_dim/P"/>
</dbReference>
<feature type="transmembrane region" description="Helical" evidence="10">
    <location>
        <begin position="131"/>
        <end position="154"/>
    </location>
</feature>
<protein>
    <recommendedName>
        <fullName evidence="2">histidine kinase</fullName>
        <ecNumber evidence="2">2.7.13.3</ecNumber>
    </recommendedName>
</protein>
<keyword evidence="4" id="KW-0808">Transferase</keyword>
<dbReference type="GO" id="GO:0005524">
    <property type="term" value="F:ATP binding"/>
    <property type="evidence" value="ECO:0007669"/>
    <property type="project" value="UniProtKB-KW"/>
</dbReference>
<dbReference type="Pfam" id="PF02518">
    <property type="entry name" value="HATPase_c"/>
    <property type="match status" value="1"/>
</dbReference>
<comment type="catalytic activity">
    <reaction evidence="1">
        <text>ATP + protein L-histidine = ADP + protein N-phospho-L-histidine.</text>
        <dbReference type="EC" id="2.7.13.3"/>
    </reaction>
</comment>
<organism evidence="13 14">
    <name type="scientific">Desulfuribacillus alkaliarsenatis</name>
    <dbReference type="NCBI Taxonomy" id="766136"/>
    <lineage>
        <taxon>Bacteria</taxon>
        <taxon>Bacillati</taxon>
        <taxon>Bacillota</taxon>
        <taxon>Desulfuribacillia</taxon>
        <taxon>Desulfuribacillales</taxon>
        <taxon>Desulfuribacillaceae</taxon>
        <taxon>Desulfuribacillus</taxon>
    </lineage>
</organism>
<evidence type="ECO:0000256" key="9">
    <source>
        <dbReference type="SAM" id="Coils"/>
    </source>
</evidence>
<dbReference type="Gene3D" id="3.30.565.10">
    <property type="entry name" value="Histidine kinase-like ATPase, C-terminal domain"/>
    <property type="match status" value="1"/>
</dbReference>
<keyword evidence="9" id="KW-0175">Coiled coil</keyword>
<evidence type="ECO:0000256" key="5">
    <source>
        <dbReference type="ARBA" id="ARBA00022741"/>
    </source>
</evidence>
<dbReference type="InterPro" id="IPR050482">
    <property type="entry name" value="Sensor_HK_TwoCompSys"/>
</dbReference>
<dbReference type="InterPro" id="IPR036890">
    <property type="entry name" value="HATPase_C_sf"/>
</dbReference>
<dbReference type="PANTHER" id="PTHR24421:SF10">
    <property type="entry name" value="NITRATE_NITRITE SENSOR PROTEIN NARQ"/>
    <property type="match status" value="1"/>
</dbReference>
<dbReference type="EC" id="2.7.13.3" evidence="2"/>
<gene>
    <name evidence="13" type="ORF">BHF68_05540</name>
</gene>
<evidence type="ECO:0000256" key="3">
    <source>
        <dbReference type="ARBA" id="ARBA00022553"/>
    </source>
</evidence>
<comment type="caution">
    <text evidence="13">The sequence shown here is derived from an EMBL/GenBank/DDBJ whole genome shotgun (WGS) entry which is preliminary data.</text>
</comment>
<feature type="transmembrane region" description="Helical" evidence="10">
    <location>
        <begin position="66"/>
        <end position="95"/>
    </location>
</feature>
<sequence length="392" mass="45129">MNKRTKRTLDALTFIIIVIVCLITVLGNYENKMSILALSIIFIAFFSFRTFFLFERQDYNRFKIPSILIELSLVLLILSLDTTNVSQIYLIILIVDAVFSYSLRFGMFFVLIAYVFFSLRNFYHFDFENTSTFLLTTFVNGLGFVFLFFIIFFLKLQIQQKQLLAKTMKELEHKNNKLRETSKELEEVIIIKERNRIAHEIHDTVGHTLTTVLIEMEAGKRLIDVNGELAKEKLSMAQSQVRKGLNDIRTSVRSIKNHDDILDFPGAIRNLIIETEKHTGIKVEHDISLHDEIPPTYKKILLRALQEGLTNGIKHGNSTAFKFRLTRNQESVSFMLKDNGAGTDKINLGFGLQAMKERVNEYKGNFKVSSSKDDGFSIMIELPIEDGAYAKH</sequence>
<keyword evidence="10" id="KW-1133">Transmembrane helix</keyword>
<accession>A0A1E5G2D4</accession>
<proteinExistence type="predicted"/>
<dbReference type="OrthoDB" id="199946at2"/>
<name>A0A1E5G2D4_9FIRM</name>
<feature type="domain" description="Signal transduction histidine kinase subgroup 3 dimerisation and phosphoacceptor" evidence="12">
    <location>
        <begin position="193"/>
        <end position="257"/>
    </location>
</feature>
<keyword evidence="7" id="KW-0067">ATP-binding</keyword>
<evidence type="ECO:0000256" key="1">
    <source>
        <dbReference type="ARBA" id="ARBA00000085"/>
    </source>
</evidence>
<feature type="domain" description="Histidine kinase/HSP90-like ATPase" evidence="11">
    <location>
        <begin position="300"/>
        <end position="385"/>
    </location>
</feature>
<keyword evidence="10" id="KW-0812">Transmembrane</keyword>
<evidence type="ECO:0000259" key="11">
    <source>
        <dbReference type="Pfam" id="PF02518"/>
    </source>
</evidence>
<evidence type="ECO:0000259" key="12">
    <source>
        <dbReference type="Pfam" id="PF07730"/>
    </source>
</evidence>
<dbReference type="GO" id="GO:0000155">
    <property type="term" value="F:phosphorelay sensor kinase activity"/>
    <property type="evidence" value="ECO:0007669"/>
    <property type="project" value="InterPro"/>
</dbReference>
<dbReference type="PANTHER" id="PTHR24421">
    <property type="entry name" value="NITRATE/NITRITE SENSOR PROTEIN NARX-RELATED"/>
    <property type="match status" value="1"/>
</dbReference>
<evidence type="ECO:0000256" key="10">
    <source>
        <dbReference type="SAM" id="Phobius"/>
    </source>
</evidence>
<feature type="transmembrane region" description="Helical" evidence="10">
    <location>
        <begin position="12"/>
        <end position="29"/>
    </location>
</feature>
<dbReference type="Gene3D" id="1.20.5.1930">
    <property type="match status" value="1"/>
</dbReference>
<evidence type="ECO:0000256" key="4">
    <source>
        <dbReference type="ARBA" id="ARBA00022679"/>
    </source>
</evidence>